<proteinExistence type="predicted"/>
<evidence type="ECO:0000256" key="1">
    <source>
        <dbReference type="SAM" id="Phobius"/>
    </source>
</evidence>
<keyword evidence="3" id="KW-1185">Reference proteome</keyword>
<dbReference type="Proteomes" id="UP001428290">
    <property type="component" value="Unassembled WGS sequence"/>
</dbReference>
<gene>
    <name evidence="2" type="ORF">Hgul01_03861</name>
</gene>
<feature type="transmembrane region" description="Helical" evidence="1">
    <location>
        <begin position="12"/>
        <end position="33"/>
    </location>
</feature>
<accession>A0ABP9X3Q6</accession>
<keyword evidence="1" id="KW-0812">Transmembrane</keyword>
<evidence type="ECO:0000313" key="2">
    <source>
        <dbReference type="EMBL" id="GAA5530047.1"/>
    </source>
</evidence>
<name>A0ABP9X3Q6_9CHLR</name>
<evidence type="ECO:0000313" key="3">
    <source>
        <dbReference type="Proteomes" id="UP001428290"/>
    </source>
</evidence>
<dbReference type="EMBL" id="BAABRU010000014">
    <property type="protein sequence ID" value="GAA5530047.1"/>
    <property type="molecule type" value="Genomic_DNA"/>
</dbReference>
<sequence length="79" mass="8968">MVGKHIHRGTSVLLCQGIFSLSLTSGVYLYFIYRLLEKLNMNSRVIKIDLPDPQQPIPDAQKSSLDKLKPACYASRQNF</sequence>
<organism evidence="2 3">
    <name type="scientific">Herpetosiphon gulosus</name>
    <dbReference type="NCBI Taxonomy" id="1973496"/>
    <lineage>
        <taxon>Bacteria</taxon>
        <taxon>Bacillati</taxon>
        <taxon>Chloroflexota</taxon>
        <taxon>Chloroflexia</taxon>
        <taxon>Herpetosiphonales</taxon>
        <taxon>Herpetosiphonaceae</taxon>
        <taxon>Herpetosiphon</taxon>
    </lineage>
</organism>
<comment type="caution">
    <text evidence="2">The sequence shown here is derived from an EMBL/GenBank/DDBJ whole genome shotgun (WGS) entry which is preliminary data.</text>
</comment>
<keyword evidence="1" id="KW-1133">Transmembrane helix</keyword>
<keyword evidence="1" id="KW-0472">Membrane</keyword>
<reference evidence="2 3" key="1">
    <citation type="submission" date="2024-02" db="EMBL/GenBank/DDBJ databases">
        <title>Herpetosiphon gulosus NBRC 112829.</title>
        <authorList>
            <person name="Ichikawa N."/>
            <person name="Katano-Makiyama Y."/>
            <person name="Hidaka K."/>
        </authorList>
    </citation>
    <scope>NUCLEOTIDE SEQUENCE [LARGE SCALE GENOMIC DNA]</scope>
    <source>
        <strain evidence="2 3">NBRC 112829</strain>
    </source>
</reference>
<protein>
    <submittedName>
        <fullName evidence="2">Uncharacterized protein</fullName>
    </submittedName>
</protein>